<evidence type="ECO:0000256" key="10">
    <source>
        <dbReference type="SAM" id="Phobius"/>
    </source>
</evidence>
<evidence type="ECO:0000256" key="7">
    <source>
        <dbReference type="ARBA" id="ARBA00023265"/>
    </source>
</evidence>
<evidence type="ECO:0000256" key="6">
    <source>
        <dbReference type="ARBA" id="ARBA00023136"/>
    </source>
</evidence>
<evidence type="ECO:0000313" key="11">
    <source>
        <dbReference type="EMBL" id="KAK7826442.1"/>
    </source>
</evidence>
<feature type="transmembrane region" description="Helical" evidence="10">
    <location>
        <begin position="151"/>
        <end position="176"/>
    </location>
</feature>
<keyword evidence="12" id="KW-1185">Reference proteome</keyword>
<comment type="function">
    <text evidence="8">May be involved in modulation of pathogen defense and leaf cell death.</text>
</comment>
<accession>A0AAW0JHI3</accession>
<gene>
    <name evidence="11" type="primary">MLO4_0</name>
    <name evidence="8" type="synonym">MLO</name>
    <name evidence="11" type="ORF">CFP56_032160</name>
</gene>
<dbReference type="Pfam" id="PF03094">
    <property type="entry name" value="Mlo"/>
    <property type="match status" value="3"/>
</dbReference>
<feature type="transmembrane region" description="Helical" evidence="10">
    <location>
        <begin position="224"/>
        <end position="257"/>
    </location>
</feature>
<comment type="subcellular location">
    <subcellularLocation>
        <location evidence="1 8">Membrane</location>
        <topology evidence="1 8">Multi-pass membrane protein</topology>
    </subcellularLocation>
</comment>
<dbReference type="GO" id="GO:0005516">
    <property type="term" value="F:calmodulin binding"/>
    <property type="evidence" value="ECO:0007669"/>
    <property type="project" value="UniProtKB-KW"/>
</dbReference>
<evidence type="ECO:0000256" key="5">
    <source>
        <dbReference type="ARBA" id="ARBA00022989"/>
    </source>
</evidence>
<feature type="transmembrane region" description="Helical" evidence="10">
    <location>
        <begin position="308"/>
        <end position="329"/>
    </location>
</feature>
<evidence type="ECO:0000256" key="1">
    <source>
        <dbReference type="ARBA" id="ARBA00004141"/>
    </source>
</evidence>
<sequence length="479" mass="54494">MTEVFKQGRSLAETPTFLVATVVTVMVFVCLLVERSIYRFGKWLKKTRRKALFASLEKIKEEMMLLGLLSLLLAQSARWISEICVNSSLFSSRFYLCSEEDYRMKENIMIKSSFSSTNVTDIPPRGLSTNQCGEGREPFVSYEGLEQLHRFLFVLGITHVLYSCVAVGLAMSKIYSWRKWEIQASLLAEENLRGHIVMIRTVISLHDSVLFSSLNIIYPELWPLWVYAIVCIFINIHGLNIYFWLSFIPAILVMLVGTKLQHVVSSLALEIGEQTASFLCMKNAFEMATFIWSLLGFKQRSCFMKNRWMIVIRLASGLLVQFWCSYSTVPLNVIVTQMGSRFKKAVVSESVRESLHSWCKRVKERSKLRDSLHSHTTRSVCSLDTTIDERDEITVASGTLSRSSSIGSLNHVTVASDELVKPVLETSDIPGEISLRVEEFLSDSIRLSESHPPTYDEEDNANSGEESKVDTLFELFQKT</sequence>
<dbReference type="GO" id="GO:0016020">
    <property type="term" value="C:membrane"/>
    <property type="evidence" value="ECO:0007669"/>
    <property type="project" value="UniProtKB-SubCell"/>
</dbReference>
<evidence type="ECO:0000256" key="4">
    <source>
        <dbReference type="ARBA" id="ARBA00022821"/>
    </source>
</evidence>
<dbReference type="GO" id="GO:0006952">
    <property type="term" value="P:defense response"/>
    <property type="evidence" value="ECO:0007669"/>
    <property type="project" value="UniProtKB-KW"/>
</dbReference>
<keyword evidence="6 8" id="KW-0472">Membrane</keyword>
<proteinExistence type="inferred from homology"/>
<evidence type="ECO:0000313" key="12">
    <source>
        <dbReference type="Proteomes" id="UP000237347"/>
    </source>
</evidence>
<keyword evidence="5 8" id="KW-1133">Transmembrane helix</keyword>
<dbReference type="AlphaFoldDB" id="A0AAW0JHI3"/>
<dbReference type="InterPro" id="IPR004326">
    <property type="entry name" value="Mlo"/>
</dbReference>
<protein>
    <recommendedName>
        <fullName evidence="8">MLO-like protein</fullName>
    </recommendedName>
</protein>
<name>A0AAW0JHI3_QUESU</name>
<evidence type="ECO:0000256" key="3">
    <source>
        <dbReference type="ARBA" id="ARBA00022692"/>
    </source>
</evidence>
<comment type="similarity">
    <text evidence="2 8">Belongs to the MLO family.</text>
</comment>
<keyword evidence="7 8" id="KW-0568">Pathogenesis-related protein</keyword>
<keyword evidence="4 8" id="KW-0611">Plant defense</keyword>
<dbReference type="Proteomes" id="UP000237347">
    <property type="component" value="Unassembled WGS sequence"/>
</dbReference>
<dbReference type="PANTHER" id="PTHR31942:SF9">
    <property type="entry name" value="MLO-LIKE PROTEIN 4"/>
    <property type="match status" value="1"/>
</dbReference>
<keyword evidence="8" id="KW-0112">Calmodulin-binding</keyword>
<dbReference type="PANTHER" id="PTHR31942">
    <property type="entry name" value="MLO-LIKE PROTEIN 1"/>
    <property type="match status" value="1"/>
</dbReference>
<comment type="domain">
    <text evidence="8">The C-terminus contains a calmodulin-binding domain, which binds calmodulin in a calcium-dependent fashion.</text>
</comment>
<evidence type="ECO:0000256" key="9">
    <source>
        <dbReference type="SAM" id="MobiDB-lite"/>
    </source>
</evidence>
<keyword evidence="3 8" id="KW-0812">Transmembrane</keyword>
<evidence type="ECO:0000256" key="2">
    <source>
        <dbReference type="ARBA" id="ARBA00006574"/>
    </source>
</evidence>
<feature type="region of interest" description="Disordered" evidence="9">
    <location>
        <begin position="447"/>
        <end position="470"/>
    </location>
</feature>
<feature type="transmembrane region" description="Helical" evidence="10">
    <location>
        <begin position="17"/>
        <end position="38"/>
    </location>
</feature>
<dbReference type="EMBL" id="PKMF04000546">
    <property type="protein sequence ID" value="KAK7826442.1"/>
    <property type="molecule type" value="Genomic_DNA"/>
</dbReference>
<comment type="caution">
    <text evidence="11">The sequence shown here is derived from an EMBL/GenBank/DDBJ whole genome shotgun (WGS) entry which is preliminary data.</text>
</comment>
<evidence type="ECO:0000256" key="8">
    <source>
        <dbReference type="RuleBase" id="RU280816"/>
    </source>
</evidence>
<organism evidence="11 12">
    <name type="scientific">Quercus suber</name>
    <name type="common">Cork oak</name>
    <dbReference type="NCBI Taxonomy" id="58331"/>
    <lineage>
        <taxon>Eukaryota</taxon>
        <taxon>Viridiplantae</taxon>
        <taxon>Streptophyta</taxon>
        <taxon>Embryophyta</taxon>
        <taxon>Tracheophyta</taxon>
        <taxon>Spermatophyta</taxon>
        <taxon>Magnoliopsida</taxon>
        <taxon>eudicotyledons</taxon>
        <taxon>Gunneridae</taxon>
        <taxon>Pentapetalae</taxon>
        <taxon>rosids</taxon>
        <taxon>fabids</taxon>
        <taxon>Fagales</taxon>
        <taxon>Fagaceae</taxon>
        <taxon>Quercus</taxon>
    </lineage>
</organism>
<reference evidence="11 12" key="1">
    <citation type="journal article" date="2018" name="Sci. Data">
        <title>The draft genome sequence of cork oak.</title>
        <authorList>
            <person name="Ramos A.M."/>
            <person name="Usie A."/>
            <person name="Barbosa P."/>
            <person name="Barros P.M."/>
            <person name="Capote T."/>
            <person name="Chaves I."/>
            <person name="Simoes F."/>
            <person name="Abreu I."/>
            <person name="Carrasquinho I."/>
            <person name="Faro C."/>
            <person name="Guimaraes J.B."/>
            <person name="Mendonca D."/>
            <person name="Nobrega F."/>
            <person name="Rodrigues L."/>
            <person name="Saibo N.J.M."/>
            <person name="Varela M.C."/>
            <person name="Egas C."/>
            <person name="Matos J."/>
            <person name="Miguel C.M."/>
            <person name="Oliveira M.M."/>
            <person name="Ricardo C.P."/>
            <person name="Goncalves S."/>
        </authorList>
    </citation>
    <scope>NUCLEOTIDE SEQUENCE [LARGE SCALE GENOMIC DNA]</scope>
    <source>
        <strain evidence="12">cv. HL8</strain>
    </source>
</reference>